<name>A0A2P4XR92_9STRA</name>
<dbReference type="EMBL" id="NCKW01008425">
    <property type="protein sequence ID" value="POM68071.1"/>
    <property type="molecule type" value="Genomic_DNA"/>
</dbReference>
<evidence type="ECO:0000256" key="2">
    <source>
        <dbReference type="ARBA" id="ARBA00022670"/>
    </source>
</evidence>
<feature type="compositionally biased region" description="Low complexity" evidence="4">
    <location>
        <begin position="7"/>
        <end position="31"/>
    </location>
</feature>
<evidence type="ECO:0000313" key="7">
    <source>
        <dbReference type="Proteomes" id="UP000237271"/>
    </source>
</evidence>
<reference evidence="6 7" key="1">
    <citation type="journal article" date="2017" name="Genome Biol. Evol.">
        <title>Phytophthora megakarya and P. palmivora, closely related causal agents of cacao black pod rot, underwent increases in genome sizes and gene numbers by different mechanisms.</title>
        <authorList>
            <person name="Ali S.S."/>
            <person name="Shao J."/>
            <person name="Lary D.J."/>
            <person name="Kronmiller B."/>
            <person name="Shen D."/>
            <person name="Strem M.D."/>
            <person name="Amoako-Attah I."/>
            <person name="Akrofi A.Y."/>
            <person name="Begoude B.A."/>
            <person name="Ten Hoopen G.M."/>
            <person name="Coulibaly K."/>
            <person name="Kebe B.I."/>
            <person name="Melnick R.L."/>
            <person name="Guiltinan M.J."/>
            <person name="Tyler B.M."/>
            <person name="Meinhardt L.W."/>
            <person name="Bailey B.A."/>
        </authorList>
    </citation>
    <scope>NUCLEOTIDE SEQUENCE [LARGE SCALE GENOMIC DNA]</scope>
    <source>
        <strain evidence="7">sbr112.9</strain>
    </source>
</reference>
<feature type="compositionally biased region" description="Low complexity" evidence="4">
    <location>
        <begin position="53"/>
        <end position="73"/>
    </location>
</feature>
<feature type="compositionally biased region" description="Basic and acidic residues" evidence="4">
    <location>
        <begin position="299"/>
        <end position="308"/>
    </location>
</feature>
<dbReference type="PANTHER" id="PTHR47764:SF2">
    <property type="entry name" value="UBIQUITIN-LIKE PROTEASE FAMILY PROFILE DOMAIN-CONTAINING PROTEIN"/>
    <property type="match status" value="1"/>
</dbReference>
<evidence type="ECO:0000256" key="4">
    <source>
        <dbReference type="SAM" id="MobiDB-lite"/>
    </source>
</evidence>
<dbReference type="Proteomes" id="UP000237271">
    <property type="component" value="Unassembled WGS sequence"/>
</dbReference>
<dbReference type="AlphaFoldDB" id="A0A2P4XR92"/>
<feature type="compositionally biased region" description="Acidic residues" evidence="4">
    <location>
        <begin position="35"/>
        <end position="44"/>
    </location>
</feature>
<evidence type="ECO:0000256" key="1">
    <source>
        <dbReference type="ARBA" id="ARBA00005234"/>
    </source>
</evidence>
<feature type="compositionally biased region" description="Polar residues" evidence="4">
    <location>
        <begin position="125"/>
        <end position="144"/>
    </location>
</feature>
<evidence type="ECO:0000313" key="6">
    <source>
        <dbReference type="EMBL" id="POM68071.1"/>
    </source>
</evidence>
<accession>A0A2P4XR92</accession>
<dbReference type="PANTHER" id="PTHR47764">
    <property type="entry name" value="UBIQUITIN-LIKE-SPECIFIC PROTEASE 2B-RELATED"/>
    <property type="match status" value="1"/>
</dbReference>
<feature type="compositionally biased region" description="Basic and acidic residues" evidence="4">
    <location>
        <begin position="80"/>
        <end position="110"/>
    </location>
</feature>
<comment type="similarity">
    <text evidence="1">Belongs to the peptidase C48 family.</text>
</comment>
<keyword evidence="2" id="KW-0645">Protease</keyword>
<protein>
    <recommendedName>
        <fullName evidence="5">Ubiquitin-like protease family profile domain-containing protein</fullName>
    </recommendedName>
</protein>
<dbReference type="InterPro" id="IPR038765">
    <property type="entry name" value="Papain-like_cys_pep_sf"/>
</dbReference>
<dbReference type="PROSITE" id="PS50600">
    <property type="entry name" value="ULP_PROTEASE"/>
    <property type="match status" value="1"/>
</dbReference>
<organism evidence="6 7">
    <name type="scientific">Phytophthora palmivora</name>
    <dbReference type="NCBI Taxonomy" id="4796"/>
    <lineage>
        <taxon>Eukaryota</taxon>
        <taxon>Sar</taxon>
        <taxon>Stramenopiles</taxon>
        <taxon>Oomycota</taxon>
        <taxon>Peronosporomycetes</taxon>
        <taxon>Peronosporales</taxon>
        <taxon>Peronosporaceae</taxon>
        <taxon>Phytophthora</taxon>
    </lineage>
</organism>
<keyword evidence="3" id="KW-0378">Hydrolase</keyword>
<dbReference type="Gene3D" id="3.40.395.10">
    <property type="entry name" value="Adenoviral Proteinase, Chain A"/>
    <property type="match status" value="1"/>
</dbReference>
<dbReference type="GO" id="GO:0006508">
    <property type="term" value="P:proteolysis"/>
    <property type="evidence" value="ECO:0007669"/>
    <property type="project" value="UniProtKB-KW"/>
</dbReference>
<keyword evidence="7" id="KW-1185">Reference proteome</keyword>
<dbReference type="OrthoDB" id="442460at2759"/>
<dbReference type="InterPro" id="IPR003653">
    <property type="entry name" value="Peptidase_C48_C"/>
</dbReference>
<feature type="domain" description="Ubiquitin-like protease family profile" evidence="5">
    <location>
        <begin position="495"/>
        <end position="748"/>
    </location>
</feature>
<feature type="region of interest" description="Disordered" evidence="4">
    <location>
        <begin position="427"/>
        <end position="453"/>
    </location>
</feature>
<comment type="caution">
    <text evidence="6">The sequence shown here is derived from an EMBL/GenBank/DDBJ whole genome shotgun (WGS) entry which is preliminary data.</text>
</comment>
<gene>
    <name evidence="6" type="ORF">PHPALM_15814</name>
</gene>
<feature type="region of interest" description="Disordered" evidence="4">
    <location>
        <begin position="125"/>
        <end position="148"/>
    </location>
</feature>
<dbReference type="Pfam" id="PF02902">
    <property type="entry name" value="Peptidase_C48"/>
    <property type="match status" value="1"/>
</dbReference>
<feature type="compositionally biased region" description="Basic and acidic residues" evidence="4">
    <location>
        <begin position="443"/>
        <end position="453"/>
    </location>
</feature>
<evidence type="ECO:0000259" key="5">
    <source>
        <dbReference type="PROSITE" id="PS50600"/>
    </source>
</evidence>
<sequence>MRLGLESASPREASQASARRRSLTTASSAFSPIDVDGDSTDDAETSTRNYHDLSALSSPSTRPSLLDLSSDSKTSQRHQQARDLHYESSDDSEKKSEPRNSVDNTPEEKQNPLNFFFNMEQRNTPEQCRDSNVTQRNNNTQSSPMDDDPHEVISAARAIICGQKFDHCELKFGDERVKLTIWKGGKRRWQGKIKYAHMVRFCYSRVDHSPYILLLQLDSSKGRSDFATFYDPIFAEVCEKNEMKATPKVYGVVFYFDDQVDYMRCQSMGDNNPTLAHLFKEKLSEREVREYARLDASTKSRYQLRSEPKGGVSSSSTGRSLTKTVMNGAKHAIGSVTAFFIPIPRSSVLEADENPSVVSDREASFRGRTLNLSRDNTEVSSIDSGEEKAPISVDDTIINDKNDHGLGTSAHNGIETVVLIQNTQRESSDNAFEVDPSPSSVLQKEEKNNASVESRKRALFSRREDEKLKRRKIEDRRNEVLLNYPYDGSDNSGRISVTLGDVDRLVPGEFLNDNIIDFYLRYLWRHLGSLDQQRMYFYTSHFFTQLNGTNGAHELTTTDPDERFARVARWTQKETNLFDKQFLFIPINDSFHWSIAVFCNPGSAIIKKHRHVRHRRHDVCKRDVVNLVDDGGSGVGADNGDLKAMGSSDDSVKVEVEENEVLSCQEDRLANPPCLLFLDSLRCHRKKKFTKMLRDYLECEWKSRYSSSAVVSLPKDSAAVANGIDQEDSIVTIFDSESIALLEPNVSH</sequence>
<feature type="region of interest" description="Disordered" evidence="4">
    <location>
        <begin position="299"/>
        <end position="320"/>
    </location>
</feature>
<evidence type="ECO:0000256" key="3">
    <source>
        <dbReference type="ARBA" id="ARBA00022801"/>
    </source>
</evidence>
<proteinExistence type="inferred from homology"/>
<feature type="region of interest" description="Disordered" evidence="4">
    <location>
        <begin position="1"/>
        <end position="112"/>
    </location>
</feature>
<dbReference type="GO" id="GO:0008234">
    <property type="term" value="F:cysteine-type peptidase activity"/>
    <property type="evidence" value="ECO:0007669"/>
    <property type="project" value="InterPro"/>
</dbReference>
<dbReference type="SUPFAM" id="SSF54001">
    <property type="entry name" value="Cysteine proteinases"/>
    <property type="match status" value="1"/>
</dbReference>